<dbReference type="Proteomes" id="UP000443090">
    <property type="component" value="Unassembled WGS sequence"/>
</dbReference>
<keyword evidence="1" id="KW-0812">Transmembrane</keyword>
<evidence type="ECO:0000313" key="3">
    <source>
        <dbReference type="Proteomes" id="UP000443090"/>
    </source>
</evidence>
<evidence type="ECO:0000256" key="1">
    <source>
        <dbReference type="SAM" id="Phobius"/>
    </source>
</evidence>
<reference evidence="2 3" key="1">
    <citation type="submission" date="2018-05" db="EMBL/GenBank/DDBJ databases">
        <title>Genome sequencing and assembly of the regulated plant pathogen Lachnellula willkommii and related sister species for the development of diagnostic species identification markers.</title>
        <authorList>
            <person name="Giroux E."/>
            <person name="Bilodeau G."/>
        </authorList>
    </citation>
    <scope>NUCLEOTIDE SEQUENCE [LARGE SCALE GENOMIC DNA]</scope>
    <source>
        <strain evidence="2 3">CBS 160.35</strain>
    </source>
</reference>
<keyword evidence="3" id="KW-1185">Reference proteome</keyword>
<organism evidence="2 3">
    <name type="scientific">Lachnellula occidentalis</name>
    <dbReference type="NCBI Taxonomy" id="215460"/>
    <lineage>
        <taxon>Eukaryota</taxon>
        <taxon>Fungi</taxon>
        <taxon>Dikarya</taxon>
        <taxon>Ascomycota</taxon>
        <taxon>Pezizomycotina</taxon>
        <taxon>Leotiomycetes</taxon>
        <taxon>Helotiales</taxon>
        <taxon>Lachnaceae</taxon>
        <taxon>Lachnellula</taxon>
    </lineage>
</organism>
<protein>
    <submittedName>
        <fullName evidence="2">Uncharacterized protein</fullName>
    </submittedName>
</protein>
<dbReference type="AlphaFoldDB" id="A0A8H8S8N4"/>
<comment type="caution">
    <text evidence="2">The sequence shown here is derived from an EMBL/GenBank/DDBJ whole genome shotgun (WGS) entry which is preliminary data.</text>
</comment>
<proteinExistence type="predicted"/>
<feature type="transmembrane region" description="Helical" evidence="1">
    <location>
        <begin position="521"/>
        <end position="541"/>
    </location>
</feature>
<feature type="transmembrane region" description="Helical" evidence="1">
    <location>
        <begin position="23"/>
        <end position="45"/>
    </location>
</feature>
<sequence length="646" mass="70884">MITSSSSFVHSQLAIYHNAIKSLIFSAAQILLAMAVYYFFSLIAAKAKAFTGYLMFMEDIIQKSHFIISKGFSGSSILVLCFAILYSASSLYGTLLWGFDAPGYVMQAQNVSASTLESSLMETPAYIVNLDMNRNNLANLDQEMPHMIGANLYKAGSNYTLTQDIDRGNAEIVTPSRTQVGGRIWLDREGLSVSPDTAVTVSYITDQNGTMVAMDCPVQEVGVGVGEFWNCTVNNTFVDPLLRGIIGQPEIHWDDISDEAFDSRYLKPNRQRNIWASFGQGGGTAMMKQMFTITKGTRRHTFIETTFRTTMLTVPDVPFSSYELTDLLKRTWSTNVTEQQAPILTRLSNSILNAQNINKSFLFGTNDAHNETTTQVTWEYLTPEVGGEAVYSLLRITETNITVVRSENILAAPISFAPCNAAYANIAYGGVVTETDCALAKQGRPTQFFGQVDTSAVLILNGLGDGRSNLSAVALDEMIYEWASTNSERMNDLLLARGYIVSIDPSLVTVERSVLKPAISYLQLLLCLLALVLFGIAWLSLKLLTTSHWSSSLLLNILAPMNNRSGAPGYVYSVPDILLQETGAGKHVAVNNSLIRFDAGGSGGQLPPPPMMNYEQVPHQPKDAMTVHEGEAFLPQYMQPTSLPKP</sequence>
<gene>
    <name evidence="2" type="ORF">LOCC1_G000806</name>
</gene>
<keyword evidence="1" id="KW-0472">Membrane</keyword>
<feature type="transmembrane region" description="Helical" evidence="1">
    <location>
        <begin position="66"/>
        <end position="86"/>
    </location>
</feature>
<keyword evidence="1" id="KW-1133">Transmembrane helix</keyword>
<evidence type="ECO:0000313" key="2">
    <source>
        <dbReference type="EMBL" id="TVY49235.1"/>
    </source>
</evidence>
<dbReference type="OrthoDB" id="5348845at2759"/>
<accession>A0A8H8S8N4</accession>
<name>A0A8H8S8N4_9HELO</name>
<dbReference type="EMBL" id="QGMI01000018">
    <property type="protein sequence ID" value="TVY49235.1"/>
    <property type="molecule type" value="Genomic_DNA"/>
</dbReference>